<feature type="transmembrane region" description="Helical" evidence="9">
    <location>
        <begin position="12"/>
        <end position="33"/>
    </location>
</feature>
<keyword evidence="6 9" id="KW-1133">Transmembrane helix</keyword>
<keyword evidence="2 8" id="KW-0813">Transport</keyword>
<dbReference type="AlphaFoldDB" id="A0A1J5DUV7"/>
<dbReference type="PANTHER" id="PTHR30625:SF15">
    <property type="entry name" value="BIOPOLYMER TRANSPORT PROTEIN EXBB"/>
    <property type="match status" value="1"/>
</dbReference>
<dbReference type="Pfam" id="PF01618">
    <property type="entry name" value="MotA_ExbB"/>
    <property type="match status" value="1"/>
</dbReference>
<dbReference type="GO" id="GO:0017038">
    <property type="term" value="P:protein import"/>
    <property type="evidence" value="ECO:0007669"/>
    <property type="project" value="TreeGrafter"/>
</dbReference>
<organism evidence="11 12">
    <name type="scientific">Candidatus Desantisbacteria bacterium CG2_30_40_21</name>
    <dbReference type="NCBI Taxonomy" id="1817895"/>
    <lineage>
        <taxon>Bacteria</taxon>
        <taxon>Candidatus Desantisiibacteriota</taxon>
    </lineage>
</organism>
<reference evidence="11 12" key="1">
    <citation type="journal article" date="2016" name="Environ. Microbiol.">
        <title>Genomic resolution of a cold subsurface aquifer community provides metabolic insights for novel microbes adapted to high CO concentrations.</title>
        <authorList>
            <person name="Probst A.J."/>
            <person name="Castelle C.J."/>
            <person name="Singh A."/>
            <person name="Brown C.T."/>
            <person name="Anantharaman K."/>
            <person name="Sharon I."/>
            <person name="Hug L.A."/>
            <person name="Burstein D."/>
            <person name="Emerson J.B."/>
            <person name="Thomas B.C."/>
            <person name="Banfield J.F."/>
        </authorList>
    </citation>
    <scope>NUCLEOTIDE SEQUENCE [LARGE SCALE GENOMIC DNA]</scope>
    <source>
        <strain evidence="11">CG2_30_40_21</strain>
    </source>
</reference>
<evidence type="ECO:0000256" key="2">
    <source>
        <dbReference type="ARBA" id="ARBA00022448"/>
    </source>
</evidence>
<evidence type="ECO:0000256" key="9">
    <source>
        <dbReference type="SAM" id="Phobius"/>
    </source>
</evidence>
<evidence type="ECO:0000256" key="1">
    <source>
        <dbReference type="ARBA" id="ARBA00004651"/>
    </source>
</evidence>
<dbReference type="InterPro" id="IPR050790">
    <property type="entry name" value="ExbB/TolQ_transport"/>
</dbReference>
<dbReference type="EMBL" id="MNYI01000156">
    <property type="protein sequence ID" value="OIP39235.1"/>
    <property type="molecule type" value="Genomic_DNA"/>
</dbReference>
<evidence type="ECO:0000256" key="3">
    <source>
        <dbReference type="ARBA" id="ARBA00022475"/>
    </source>
</evidence>
<accession>A0A1J5DUV7</accession>
<protein>
    <recommendedName>
        <fullName evidence="10">MotA/TolQ/ExbB proton channel domain-containing protein</fullName>
    </recommendedName>
</protein>
<keyword evidence="3" id="KW-1003">Cell membrane</keyword>
<dbReference type="PANTHER" id="PTHR30625">
    <property type="entry name" value="PROTEIN TOLQ"/>
    <property type="match status" value="1"/>
</dbReference>
<dbReference type="STRING" id="1817895.AUJ95_05820"/>
<evidence type="ECO:0000256" key="8">
    <source>
        <dbReference type="RuleBase" id="RU004057"/>
    </source>
</evidence>
<comment type="subcellular location">
    <subcellularLocation>
        <location evidence="1">Cell membrane</location>
        <topology evidence="1">Multi-pass membrane protein</topology>
    </subcellularLocation>
    <subcellularLocation>
        <location evidence="8">Membrane</location>
        <topology evidence="8">Multi-pass membrane protein</topology>
    </subcellularLocation>
</comment>
<evidence type="ECO:0000256" key="4">
    <source>
        <dbReference type="ARBA" id="ARBA00022692"/>
    </source>
</evidence>
<feature type="domain" description="MotA/TolQ/ExbB proton channel" evidence="10">
    <location>
        <begin position="74"/>
        <end position="193"/>
    </location>
</feature>
<keyword evidence="7 9" id="KW-0472">Membrane</keyword>
<keyword evidence="5 8" id="KW-0653">Protein transport</keyword>
<evidence type="ECO:0000259" key="10">
    <source>
        <dbReference type="Pfam" id="PF01618"/>
    </source>
</evidence>
<gene>
    <name evidence="11" type="ORF">AUJ95_05820</name>
</gene>
<evidence type="ECO:0000313" key="12">
    <source>
        <dbReference type="Proteomes" id="UP000183085"/>
    </source>
</evidence>
<name>A0A1J5DUV7_9BACT</name>
<evidence type="ECO:0000256" key="7">
    <source>
        <dbReference type="ARBA" id="ARBA00023136"/>
    </source>
</evidence>
<comment type="caution">
    <text evidence="11">The sequence shown here is derived from an EMBL/GenBank/DDBJ whole genome shotgun (WGS) entry which is preliminary data.</text>
</comment>
<feature type="transmembrane region" description="Helical" evidence="9">
    <location>
        <begin position="112"/>
        <end position="140"/>
    </location>
</feature>
<proteinExistence type="inferred from homology"/>
<evidence type="ECO:0000313" key="11">
    <source>
        <dbReference type="EMBL" id="OIP39235.1"/>
    </source>
</evidence>
<dbReference type="Proteomes" id="UP000183085">
    <property type="component" value="Unassembled WGS sequence"/>
</dbReference>
<evidence type="ECO:0000256" key="5">
    <source>
        <dbReference type="ARBA" id="ARBA00022927"/>
    </source>
</evidence>
<feature type="transmembrane region" description="Helical" evidence="9">
    <location>
        <begin position="160"/>
        <end position="183"/>
    </location>
</feature>
<dbReference type="GO" id="GO:0005886">
    <property type="term" value="C:plasma membrane"/>
    <property type="evidence" value="ECO:0007669"/>
    <property type="project" value="UniProtKB-SubCell"/>
</dbReference>
<sequence>MFQNSNVLQILIQGGIAMIPLLICSLIVVAVIIERFMAYRRIKFDIEDTLYKIQHNILKGNILEAVSLCEAKASPIAILLKAGLLKYDRDKDEILEAMERVRMEEIKKLKKYVWVLGTIGNCAPFIGLFGAIIGIIRVFHNIAATGSGGIAVVSGGMAEALIATAVGLLIATIAVIGYNWCIVSISNVTEEMKIYTLRLLEILTDHMEK</sequence>
<comment type="similarity">
    <text evidence="8">Belongs to the exbB/tolQ family.</text>
</comment>
<evidence type="ECO:0000256" key="6">
    <source>
        <dbReference type="ARBA" id="ARBA00022989"/>
    </source>
</evidence>
<dbReference type="InterPro" id="IPR002898">
    <property type="entry name" value="MotA_ExbB_proton_chnl"/>
</dbReference>
<keyword evidence="4 9" id="KW-0812">Transmembrane</keyword>